<dbReference type="InterPro" id="IPR000157">
    <property type="entry name" value="TIR_dom"/>
</dbReference>
<accession>A0A2N8HG02</accession>
<dbReference type="OrthoDB" id="1426235at2"/>
<evidence type="ECO:0000313" key="3">
    <source>
        <dbReference type="Proteomes" id="UP000236000"/>
    </source>
</evidence>
<evidence type="ECO:0000259" key="1">
    <source>
        <dbReference type="PROSITE" id="PS50104"/>
    </source>
</evidence>
<proteinExistence type="predicted"/>
<sequence>MKTPVNIFISYSHVDTKYCEEFKKHMIGLERSGLAKPWTDHKISPGEKLDEKISDSIRNTDIMLLLVSVDFLNSDYCMSHEFKKALEKQNKEGNPIIIPIITRACDWKGIDEIKVLKALPTDGQSISSFRDPDQAYVEIVNSLRKIIESGTLNAITLSKEAEIPDDEEVKLYLTKILEAKVPNKFKGITYSQEIENRNREGLSQFKFDHDSIIFSADPEMGKNFYEVFPDLNLDFPTKFHFESITEELQNLGWLDGMKTTNNQYYNYTHYKLKSTINPETSLRRLRETPCLNG</sequence>
<dbReference type="RefSeq" id="WP_102711804.1">
    <property type="nucleotide sequence ID" value="NZ_PJKA01000003.1"/>
</dbReference>
<name>A0A2N8HG02_9BACT</name>
<protein>
    <recommendedName>
        <fullName evidence="1">TIR domain-containing protein</fullName>
    </recommendedName>
</protein>
<dbReference type="PROSITE" id="PS50104">
    <property type="entry name" value="TIR"/>
    <property type="match status" value="1"/>
</dbReference>
<dbReference type="Proteomes" id="UP000236000">
    <property type="component" value="Unassembled WGS sequence"/>
</dbReference>
<evidence type="ECO:0000313" key="2">
    <source>
        <dbReference type="EMBL" id="PNC19690.1"/>
    </source>
</evidence>
<gene>
    <name evidence="2" type="ORF">CXU22_01365</name>
</gene>
<dbReference type="AlphaFoldDB" id="A0A2N8HG02"/>
<organism evidence="2 3">
    <name type="scientific">Akkermansia muciniphila</name>
    <dbReference type="NCBI Taxonomy" id="239935"/>
    <lineage>
        <taxon>Bacteria</taxon>
        <taxon>Pseudomonadati</taxon>
        <taxon>Verrucomicrobiota</taxon>
        <taxon>Verrucomicrobiia</taxon>
        <taxon>Verrucomicrobiales</taxon>
        <taxon>Akkermansiaceae</taxon>
        <taxon>Akkermansia</taxon>
    </lineage>
</organism>
<feature type="domain" description="TIR" evidence="1">
    <location>
        <begin position="3"/>
        <end position="147"/>
    </location>
</feature>
<dbReference type="SMART" id="SM00255">
    <property type="entry name" value="TIR"/>
    <property type="match status" value="1"/>
</dbReference>
<dbReference type="GO" id="GO:0007165">
    <property type="term" value="P:signal transduction"/>
    <property type="evidence" value="ECO:0007669"/>
    <property type="project" value="InterPro"/>
</dbReference>
<dbReference type="InterPro" id="IPR035897">
    <property type="entry name" value="Toll_tir_struct_dom_sf"/>
</dbReference>
<dbReference type="Gene3D" id="3.40.50.10140">
    <property type="entry name" value="Toll/interleukin-1 receptor homology (TIR) domain"/>
    <property type="match status" value="1"/>
</dbReference>
<dbReference type="Pfam" id="PF13676">
    <property type="entry name" value="TIR_2"/>
    <property type="match status" value="1"/>
</dbReference>
<comment type="caution">
    <text evidence="2">The sequence shown here is derived from an EMBL/GenBank/DDBJ whole genome shotgun (WGS) entry which is preliminary data.</text>
</comment>
<dbReference type="EMBL" id="PJKA01000003">
    <property type="protein sequence ID" value="PNC19690.1"/>
    <property type="molecule type" value="Genomic_DNA"/>
</dbReference>
<dbReference type="SUPFAM" id="SSF52200">
    <property type="entry name" value="Toll/Interleukin receptor TIR domain"/>
    <property type="match status" value="1"/>
</dbReference>
<reference evidence="2 3" key="1">
    <citation type="journal article" date="2017" name="BMC Genomics">
        <title>Genome sequencing of 39 Akkermansia muciniphila isolates reveals its population structure, genomic and functional diverisity, and global distribution in mammalian gut microbiotas.</title>
        <authorList>
            <person name="Guo X."/>
            <person name="Li S."/>
            <person name="Zhang J."/>
            <person name="Wu F."/>
            <person name="Li X."/>
            <person name="Wu D."/>
            <person name="Zhang M."/>
            <person name="Ou Z."/>
            <person name="Jie Z."/>
            <person name="Yan Q."/>
            <person name="Li P."/>
            <person name="Yi J."/>
            <person name="Peng Y."/>
        </authorList>
    </citation>
    <scope>NUCLEOTIDE SEQUENCE [LARGE SCALE GENOMIC DNA]</scope>
    <source>
        <strain evidence="2 3">GP24</strain>
    </source>
</reference>